<keyword evidence="2" id="KW-0812">Transmembrane</keyword>
<organism evidence="3 4">
    <name type="scientific">Peterkaempfera bronchialis</name>
    <dbReference type="NCBI Taxonomy" id="2126346"/>
    <lineage>
        <taxon>Bacteria</taxon>
        <taxon>Bacillati</taxon>
        <taxon>Actinomycetota</taxon>
        <taxon>Actinomycetes</taxon>
        <taxon>Kitasatosporales</taxon>
        <taxon>Streptomycetaceae</taxon>
        <taxon>Peterkaempfera</taxon>
    </lineage>
</organism>
<dbReference type="EMBL" id="CP031264">
    <property type="protein sequence ID" value="AXI80047.1"/>
    <property type="molecule type" value="Genomic_DNA"/>
</dbReference>
<evidence type="ECO:0000313" key="3">
    <source>
        <dbReference type="EMBL" id="AXI80047.1"/>
    </source>
</evidence>
<feature type="transmembrane region" description="Helical" evidence="2">
    <location>
        <begin position="204"/>
        <end position="222"/>
    </location>
</feature>
<feature type="transmembrane region" description="Helical" evidence="2">
    <location>
        <begin position="144"/>
        <end position="173"/>
    </location>
</feature>
<dbReference type="AlphaFoldDB" id="A0A345T242"/>
<feature type="region of interest" description="Disordered" evidence="1">
    <location>
        <begin position="386"/>
        <end position="406"/>
    </location>
</feature>
<reference evidence="4" key="1">
    <citation type="submission" date="2018-07" db="EMBL/GenBank/DDBJ databases">
        <title>Streptacidiphilus bronchialis DSM 106435 chromosome.</title>
        <authorList>
            <person name="Batra D."/>
            <person name="Gulvik C.A."/>
        </authorList>
    </citation>
    <scope>NUCLEOTIDE SEQUENCE [LARGE SCALE GENOMIC DNA]</scope>
    <source>
        <strain evidence="4">DSM 106435</strain>
    </source>
</reference>
<evidence type="ECO:0000313" key="4">
    <source>
        <dbReference type="Proteomes" id="UP000249340"/>
    </source>
</evidence>
<name>A0A345T242_9ACTN</name>
<dbReference type="Proteomes" id="UP000249340">
    <property type="component" value="Chromosome"/>
</dbReference>
<protein>
    <submittedName>
        <fullName evidence="3">Uncharacterized protein</fullName>
    </submittedName>
</protein>
<keyword evidence="2" id="KW-0472">Membrane</keyword>
<feature type="transmembrane region" description="Helical" evidence="2">
    <location>
        <begin position="103"/>
        <end position="123"/>
    </location>
</feature>
<proteinExistence type="predicted"/>
<gene>
    <name evidence="3" type="ORF">C7M71_024230</name>
</gene>
<dbReference type="OrthoDB" id="3078176at2"/>
<keyword evidence="2" id="KW-1133">Transmembrane helix</keyword>
<sequence>MPPPPTAAPPGPLRQLIQAQAGNAQGDATAYLRGAAHLDPAFRDAVIEELVENPHRIPPPSFGVDLVAILKECFAARRWAVQRGLLMLGLPLLLLPVDVWGALALPLTVLSVRWSLFLARVLVRLLERAAARIGVSGSARAVRLLGALVWLWTMLAVAWTVGGTALALVAAGFSGDSSHSSQRCAYDYGAERYSCTGADGPGHATLWVALLVFAAWTAVAAVDRYRRLVTLHRLGTGRAPMPADEGARAARYRRLRQQQADPDVVYSDYAPFVGAGVEVDHWSFAIELVPDAPAATDLLAKQPTPPAAPAVLTAPAVHARLRTDLLRLGETGTPPHPGDRLHGIRVIDYVFKRGLRLGPAGDWSGTGPDSAFARVAPHAMRDAAWQLQPGRPGDSGDSGGQPPVPPQTWWVDSLDLAAEERLRHYLAVRVDSWGGELVLTVFTRVQLQGGLLFLENRAFLLPPIARAHHAIDTAMPPADAGDWIGLVWRSLGSALVLPGRAVPDLFRTVRTAVRTARREAWYERMCRADRPVDHGPAYSVRELGAEPEFQQLFQEMDVLRFLKSIETRTLTSVRNCLREHGYRTDEYDARQSVVINNGVQVGGNVTGNVQSGAHARATYQQVQAPQPRIGTSKG</sequence>
<evidence type="ECO:0000256" key="2">
    <source>
        <dbReference type="SAM" id="Phobius"/>
    </source>
</evidence>
<evidence type="ECO:0000256" key="1">
    <source>
        <dbReference type="SAM" id="MobiDB-lite"/>
    </source>
</evidence>
<accession>A0A345T242</accession>
<dbReference type="KEGG" id="stri:C7M71_024230"/>
<keyword evidence="4" id="KW-1185">Reference proteome</keyword>